<dbReference type="SUPFAM" id="SSF53335">
    <property type="entry name" value="S-adenosyl-L-methionine-dependent methyltransferases"/>
    <property type="match status" value="1"/>
</dbReference>
<dbReference type="GO" id="GO:0008168">
    <property type="term" value="F:methyltransferase activity"/>
    <property type="evidence" value="ECO:0007669"/>
    <property type="project" value="UniProtKB-KW"/>
</dbReference>
<protein>
    <submittedName>
        <fullName evidence="2">Methyltransferase domain-containing protein</fullName>
    </submittedName>
</protein>
<organism evidence="2 3">
    <name type="scientific">Actinokineospora guangxiensis</name>
    <dbReference type="NCBI Taxonomy" id="1490288"/>
    <lineage>
        <taxon>Bacteria</taxon>
        <taxon>Bacillati</taxon>
        <taxon>Actinomycetota</taxon>
        <taxon>Actinomycetes</taxon>
        <taxon>Pseudonocardiales</taxon>
        <taxon>Pseudonocardiaceae</taxon>
        <taxon>Actinokineospora</taxon>
    </lineage>
</organism>
<dbReference type="Proteomes" id="UP001596157">
    <property type="component" value="Unassembled WGS sequence"/>
</dbReference>
<comment type="caution">
    <text evidence="2">The sequence shown here is derived from an EMBL/GenBank/DDBJ whole genome shotgun (WGS) entry which is preliminary data.</text>
</comment>
<dbReference type="EMBL" id="JBHSKF010000022">
    <property type="protein sequence ID" value="MFC5291184.1"/>
    <property type="molecule type" value="Genomic_DNA"/>
</dbReference>
<keyword evidence="2" id="KW-0808">Transferase</keyword>
<dbReference type="InterPro" id="IPR041698">
    <property type="entry name" value="Methyltransf_25"/>
</dbReference>
<accession>A0ABW0EY69</accession>
<proteinExistence type="predicted"/>
<dbReference type="Gene3D" id="3.40.50.150">
    <property type="entry name" value="Vaccinia Virus protein VP39"/>
    <property type="match status" value="1"/>
</dbReference>
<name>A0ABW0EY69_9PSEU</name>
<dbReference type="Pfam" id="PF13649">
    <property type="entry name" value="Methyltransf_25"/>
    <property type="match status" value="1"/>
</dbReference>
<dbReference type="InterPro" id="IPR029063">
    <property type="entry name" value="SAM-dependent_MTases_sf"/>
</dbReference>
<evidence type="ECO:0000313" key="2">
    <source>
        <dbReference type="EMBL" id="MFC5291184.1"/>
    </source>
</evidence>
<keyword evidence="3" id="KW-1185">Reference proteome</keyword>
<reference evidence="3" key="1">
    <citation type="journal article" date="2019" name="Int. J. Syst. Evol. Microbiol.">
        <title>The Global Catalogue of Microorganisms (GCM) 10K type strain sequencing project: providing services to taxonomists for standard genome sequencing and annotation.</title>
        <authorList>
            <consortium name="The Broad Institute Genomics Platform"/>
            <consortium name="The Broad Institute Genome Sequencing Center for Infectious Disease"/>
            <person name="Wu L."/>
            <person name="Ma J."/>
        </authorList>
    </citation>
    <scope>NUCLEOTIDE SEQUENCE [LARGE SCALE GENOMIC DNA]</scope>
    <source>
        <strain evidence="3">CCUG 59778</strain>
    </source>
</reference>
<dbReference type="RefSeq" id="WP_378251095.1">
    <property type="nucleotide sequence ID" value="NZ_JBHSKF010000022.1"/>
</dbReference>
<keyword evidence="2" id="KW-0489">Methyltransferase</keyword>
<feature type="domain" description="Methyltransferase" evidence="1">
    <location>
        <begin position="39"/>
        <end position="122"/>
    </location>
</feature>
<evidence type="ECO:0000313" key="3">
    <source>
        <dbReference type="Proteomes" id="UP001596157"/>
    </source>
</evidence>
<sequence>MTFTPDWLALREPADAAARSTALLPPLIDVVADRPEVVVHDLGCGTGSMARWLAPRLPAPQRWVLHDHDPALLAVAASAVDGAETRVGDLAAADLHGADLVTASALLDLLTEDEVDAVAAACAGRPALLALSVAGRVEFAEPDPMDEAFQEAFNDHQRRGGLLGPGAVAAAERAFGAHGARVLTAASPWRLGGGALAEEWLAGWVGAARQQRPELPADYLDRRRGSLDVLVHHTDLLALPGSRR</sequence>
<gene>
    <name evidence="2" type="ORF">ACFPM7_29390</name>
</gene>
<evidence type="ECO:0000259" key="1">
    <source>
        <dbReference type="Pfam" id="PF13649"/>
    </source>
</evidence>
<dbReference type="GO" id="GO:0032259">
    <property type="term" value="P:methylation"/>
    <property type="evidence" value="ECO:0007669"/>
    <property type="project" value="UniProtKB-KW"/>
</dbReference>